<evidence type="ECO:0000256" key="11">
    <source>
        <dbReference type="ARBA" id="ARBA00024220"/>
    </source>
</evidence>
<dbReference type="GO" id="GO:0034634">
    <property type="term" value="F:glutathione transmembrane transporter activity"/>
    <property type="evidence" value="ECO:0007669"/>
    <property type="project" value="TreeGrafter"/>
</dbReference>
<dbReference type="CDD" id="cd18603">
    <property type="entry name" value="ABC_6TM_MRP1_2_3_6_D2_like"/>
    <property type="match status" value="1"/>
</dbReference>
<dbReference type="CDD" id="cd03244">
    <property type="entry name" value="ABCC_MRP_domain2"/>
    <property type="match status" value="1"/>
</dbReference>
<feature type="non-terminal residue" evidence="23">
    <location>
        <position position="497"/>
    </location>
</feature>
<accession>A0A7K6NY56</accession>
<dbReference type="GO" id="GO:0005524">
    <property type="term" value="F:ATP binding"/>
    <property type="evidence" value="ECO:0007669"/>
    <property type="project" value="UniProtKB-KW"/>
</dbReference>
<dbReference type="PROSITE" id="PS50929">
    <property type="entry name" value="ABC_TM1F"/>
    <property type="match status" value="1"/>
</dbReference>
<evidence type="ECO:0000256" key="10">
    <source>
        <dbReference type="ARBA" id="ARBA00023136"/>
    </source>
</evidence>
<comment type="catalytic activity">
    <reaction evidence="19">
        <text>2',3'-cGAMP(in) + ATP + H2O = 2',3'-cGAMP(out) + ADP + phosphate + H(+)</text>
        <dbReference type="Rhea" id="RHEA:74887"/>
        <dbReference type="ChEBI" id="CHEBI:15377"/>
        <dbReference type="ChEBI" id="CHEBI:15378"/>
        <dbReference type="ChEBI" id="CHEBI:30616"/>
        <dbReference type="ChEBI" id="CHEBI:43474"/>
        <dbReference type="ChEBI" id="CHEBI:143093"/>
        <dbReference type="ChEBI" id="CHEBI:456216"/>
    </reaction>
</comment>
<evidence type="ECO:0000256" key="18">
    <source>
        <dbReference type="ARBA" id="ARBA00047576"/>
    </source>
</evidence>
<name>A0A7K6NY56_PEDTO</name>
<evidence type="ECO:0000256" key="3">
    <source>
        <dbReference type="ARBA" id="ARBA00022448"/>
    </source>
</evidence>
<comment type="catalytic activity">
    <reaction evidence="17">
        <text>leukotriene C4(in) + ATP + H2O = leukotriene C4(out) + ADP + phosphate + H(+)</text>
        <dbReference type="Rhea" id="RHEA:38963"/>
        <dbReference type="ChEBI" id="CHEBI:15377"/>
        <dbReference type="ChEBI" id="CHEBI:15378"/>
        <dbReference type="ChEBI" id="CHEBI:30616"/>
        <dbReference type="ChEBI" id="CHEBI:43474"/>
        <dbReference type="ChEBI" id="CHEBI:57973"/>
        <dbReference type="ChEBI" id="CHEBI:456216"/>
    </reaction>
    <physiologicalReaction direction="left-to-right" evidence="17">
        <dbReference type="Rhea" id="RHEA:38964"/>
    </physiologicalReaction>
</comment>
<dbReference type="InterPro" id="IPR050173">
    <property type="entry name" value="ABC_transporter_C-like"/>
</dbReference>
<feature type="domain" description="ABC transmembrane type-1" evidence="22">
    <location>
        <begin position="1"/>
        <end position="229"/>
    </location>
</feature>
<keyword evidence="5" id="KW-0677">Repeat</keyword>
<proteinExistence type="inferred from homology"/>
<dbReference type="InterPro" id="IPR017871">
    <property type="entry name" value="ABC_transporter-like_CS"/>
</dbReference>
<dbReference type="Pfam" id="PF00664">
    <property type="entry name" value="ABC_membrane"/>
    <property type="match status" value="1"/>
</dbReference>
<comment type="catalytic activity">
    <reaction evidence="18">
        <text>17beta-estradiol 17-O-(beta-D-glucuronate)(in) + ATP + H2O = 17beta-estradiol 17-O-(beta-D-glucuronate)(out) + ADP + phosphate + H(+)</text>
        <dbReference type="Rhea" id="RHEA:60128"/>
        <dbReference type="ChEBI" id="CHEBI:15377"/>
        <dbReference type="ChEBI" id="CHEBI:15378"/>
        <dbReference type="ChEBI" id="CHEBI:30616"/>
        <dbReference type="ChEBI" id="CHEBI:43474"/>
        <dbReference type="ChEBI" id="CHEBI:82961"/>
        <dbReference type="ChEBI" id="CHEBI:456216"/>
    </reaction>
    <physiologicalReaction direction="left-to-right" evidence="18">
        <dbReference type="Rhea" id="RHEA:60129"/>
    </physiologicalReaction>
</comment>
<dbReference type="FunFam" id="3.40.50.300:FF:000074">
    <property type="entry name" value="Multidrug resistance-associated protein 5 isoform 1"/>
    <property type="match status" value="1"/>
</dbReference>
<dbReference type="EMBL" id="VZRU01019080">
    <property type="protein sequence ID" value="NWW53920.1"/>
    <property type="molecule type" value="Genomic_DNA"/>
</dbReference>
<evidence type="ECO:0000259" key="22">
    <source>
        <dbReference type="PROSITE" id="PS50929"/>
    </source>
</evidence>
<dbReference type="GO" id="GO:0015431">
    <property type="term" value="F:ABC-type glutathione S-conjugate transporter activity"/>
    <property type="evidence" value="ECO:0007669"/>
    <property type="project" value="UniProtKB-EC"/>
</dbReference>
<dbReference type="PANTHER" id="PTHR24223">
    <property type="entry name" value="ATP-BINDING CASSETTE SUB-FAMILY C"/>
    <property type="match status" value="1"/>
</dbReference>
<evidence type="ECO:0000313" key="23">
    <source>
        <dbReference type="EMBL" id="NWW53920.1"/>
    </source>
</evidence>
<dbReference type="GO" id="GO:0012505">
    <property type="term" value="C:endomembrane system"/>
    <property type="evidence" value="ECO:0007669"/>
    <property type="project" value="UniProtKB-SubCell"/>
</dbReference>
<dbReference type="GO" id="GO:0016887">
    <property type="term" value="F:ATP hydrolysis activity"/>
    <property type="evidence" value="ECO:0007669"/>
    <property type="project" value="InterPro"/>
</dbReference>
<feature type="non-terminal residue" evidence="23">
    <location>
        <position position="1"/>
    </location>
</feature>
<evidence type="ECO:0000313" key="24">
    <source>
        <dbReference type="Proteomes" id="UP000565207"/>
    </source>
</evidence>
<dbReference type="Pfam" id="PF00005">
    <property type="entry name" value="ABC_tran"/>
    <property type="match status" value="1"/>
</dbReference>
<evidence type="ECO:0000256" key="1">
    <source>
        <dbReference type="ARBA" id="ARBA00004127"/>
    </source>
</evidence>
<comment type="catalytic activity">
    <reaction evidence="16">
        <text>sphing-4-enine 1-phosphate(in) + ATP + H2O = sphing-4-enine 1-phosphate(out) + ADP + phosphate + H(+)</text>
        <dbReference type="Rhea" id="RHEA:38951"/>
        <dbReference type="ChEBI" id="CHEBI:15377"/>
        <dbReference type="ChEBI" id="CHEBI:15378"/>
        <dbReference type="ChEBI" id="CHEBI:30616"/>
        <dbReference type="ChEBI" id="CHEBI:43474"/>
        <dbReference type="ChEBI" id="CHEBI:60119"/>
        <dbReference type="ChEBI" id="CHEBI:456216"/>
    </reaction>
    <physiologicalReaction direction="left-to-right" evidence="16">
        <dbReference type="Rhea" id="RHEA:38952"/>
    </physiologicalReaction>
</comment>
<keyword evidence="7" id="KW-0067">ATP-binding</keyword>
<dbReference type="SMART" id="SM00382">
    <property type="entry name" value="AAA"/>
    <property type="match status" value="1"/>
</dbReference>
<comment type="similarity">
    <text evidence="2">Belongs to the ABC transporter superfamily. ABCC family. Conjugate transporter (TC 3.A.1.208) subfamily.</text>
</comment>
<evidence type="ECO:0000256" key="16">
    <source>
        <dbReference type="ARBA" id="ARBA00047354"/>
    </source>
</evidence>
<dbReference type="PROSITE" id="PS00211">
    <property type="entry name" value="ABC_TRANSPORTER_1"/>
    <property type="match status" value="1"/>
</dbReference>
<keyword evidence="24" id="KW-1185">Reference proteome</keyword>
<dbReference type="SUPFAM" id="SSF52540">
    <property type="entry name" value="P-loop containing nucleoside triphosphate hydrolases"/>
    <property type="match status" value="1"/>
</dbReference>
<feature type="transmembrane region" description="Helical" evidence="20">
    <location>
        <begin position="178"/>
        <end position="194"/>
    </location>
</feature>
<evidence type="ECO:0000256" key="15">
    <source>
        <dbReference type="ARBA" id="ARBA00042274"/>
    </source>
</evidence>
<evidence type="ECO:0000256" key="9">
    <source>
        <dbReference type="ARBA" id="ARBA00022989"/>
    </source>
</evidence>
<protein>
    <recommendedName>
        <fullName evidence="12">Multidrug resistance-associated protein 1</fullName>
        <ecNumber evidence="11">7.6.2.3</ecNumber>
    </recommendedName>
    <alternativeName>
        <fullName evidence="15">ATP-binding cassette sub-family C member 1</fullName>
    </alternativeName>
    <alternativeName>
        <fullName evidence="14">Glutathione-S-conjugate-translocating ATPase ABCC1</fullName>
    </alternativeName>
    <alternativeName>
        <fullName evidence="13">Leukotriene C(4) transporter</fullName>
    </alternativeName>
</protein>
<comment type="subcellular location">
    <subcellularLocation>
        <location evidence="1">Endomembrane system</location>
        <topology evidence="1">Multi-pass membrane protein</topology>
    </subcellularLocation>
</comment>
<reference evidence="23 24" key="1">
    <citation type="submission" date="2019-09" db="EMBL/GenBank/DDBJ databases">
        <title>Bird 10,000 Genomes (B10K) Project - Family phase.</title>
        <authorList>
            <person name="Zhang G."/>
        </authorList>
    </citation>
    <scope>NUCLEOTIDE SEQUENCE [LARGE SCALE GENOMIC DNA]</scope>
    <source>
        <strain evidence="23">B10K-DU-029-80</strain>
        <tissue evidence="23">Muscle</tissue>
    </source>
</reference>
<gene>
    <name evidence="23" type="primary">Abcc1_1</name>
    <name evidence="23" type="ORF">PEDTOR_R05585</name>
</gene>
<dbReference type="PANTHER" id="PTHR24223:SF241">
    <property type="entry name" value="MULTIDRUG RESISTANCE-ASSOCIATED PROTEIN 1"/>
    <property type="match status" value="1"/>
</dbReference>
<evidence type="ECO:0000256" key="14">
    <source>
        <dbReference type="ARBA" id="ARBA00041913"/>
    </source>
</evidence>
<dbReference type="InterPro" id="IPR003439">
    <property type="entry name" value="ABC_transporter-like_ATP-bd"/>
</dbReference>
<keyword evidence="10 20" id="KW-0472">Membrane</keyword>
<evidence type="ECO:0000256" key="4">
    <source>
        <dbReference type="ARBA" id="ARBA00022692"/>
    </source>
</evidence>
<comment type="caution">
    <text evidence="23">The sequence shown here is derived from an EMBL/GenBank/DDBJ whole genome shotgun (WGS) entry which is preliminary data.</text>
</comment>
<dbReference type="InterPro" id="IPR036640">
    <property type="entry name" value="ABC1_TM_sf"/>
</dbReference>
<evidence type="ECO:0000256" key="6">
    <source>
        <dbReference type="ARBA" id="ARBA00022741"/>
    </source>
</evidence>
<dbReference type="InterPro" id="IPR003593">
    <property type="entry name" value="AAA+_ATPase"/>
</dbReference>
<dbReference type="GO" id="GO:0016323">
    <property type="term" value="C:basolateral plasma membrane"/>
    <property type="evidence" value="ECO:0007669"/>
    <property type="project" value="TreeGrafter"/>
</dbReference>
<sequence>IAVFGYSMVVSIGGIFASRHLHLNLLHNVLRSPMSFFERTPSGNLVNRFSKEIDTIDSTIPPIIKMFMGSTFNVIGACIIILLATPIAAVIIPPLGLVYFFVQRFYVATSRQLKRLESVSRSPVYSHFNETLLGVSVIRAFEEQKRFIKQNDVKVDENQKAYYPSIVANRWLAVRLEYVGNCIVLFAALFAVMARNKLSAGLVGLSVSYSLQITAYLNWLVRMSSELETNIVAVERVKEYAEMEKESALGLFKVCPAPWDEDASRAHIIVCLLICFHEEVSCSYISSQQIGIVGRTGAGKSSLTLGLFRINEAAEGEIIIDGINIAKMGLHDLRFKITIIPQDPVLFSGSLRMNLDPFDQHSDDEIWRSLELAHLKTFVSSLPDKLNHECAEGGENLSVGQRQLVCLARALLRKSKILVLDEATAAVDLETDKLIQSTIKSQFEECTVLTIAHRLNTIMDYTRVLVLERGEVVECGSPDHLLQEKGIFYGMAKDSGL</sequence>
<dbReference type="InterPro" id="IPR027417">
    <property type="entry name" value="P-loop_NTPase"/>
</dbReference>
<dbReference type="Proteomes" id="UP000565207">
    <property type="component" value="Unassembled WGS sequence"/>
</dbReference>
<evidence type="ECO:0000256" key="17">
    <source>
        <dbReference type="ARBA" id="ARBA00047523"/>
    </source>
</evidence>
<evidence type="ECO:0000256" key="20">
    <source>
        <dbReference type="SAM" id="Phobius"/>
    </source>
</evidence>
<evidence type="ECO:0000256" key="8">
    <source>
        <dbReference type="ARBA" id="ARBA00022967"/>
    </source>
</evidence>
<dbReference type="Gene3D" id="3.40.50.300">
    <property type="entry name" value="P-loop containing nucleotide triphosphate hydrolases"/>
    <property type="match status" value="1"/>
</dbReference>
<keyword evidence="3" id="KW-0813">Transport</keyword>
<keyword evidence="6" id="KW-0547">Nucleotide-binding</keyword>
<dbReference type="InterPro" id="IPR011527">
    <property type="entry name" value="ABC1_TM_dom"/>
</dbReference>
<keyword evidence="9 20" id="KW-1133">Transmembrane helix</keyword>
<evidence type="ECO:0000259" key="21">
    <source>
        <dbReference type="PROSITE" id="PS50893"/>
    </source>
</evidence>
<dbReference type="SUPFAM" id="SSF90123">
    <property type="entry name" value="ABC transporter transmembrane region"/>
    <property type="match status" value="1"/>
</dbReference>
<organism evidence="23 24">
    <name type="scientific">Pedionomus torquatus</name>
    <name type="common">Plains-wanderer</name>
    <dbReference type="NCBI Taxonomy" id="227192"/>
    <lineage>
        <taxon>Eukaryota</taxon>
        <taxon>Metazoa</taxon>
        <taxon>Chordata</taxon>
        <taxon>Craniata</taxon>
        <taxon>Vertebrata</taxon>
        <taxon>Euteleostomi</taxon>
        <taxon>Archelosauria</taxon>
        <taxon>Archosauria</taxon>
        <taxon>Dinosauria</taxon>
        <taxon>Saurischia</taxon>
        <taxon>Theropoda</taxon>
        <taxon>Coelurosauria</taxon>
        <taxon>Aves</taxon>
        <taxon>Neognathae</taxon>
        <taxon>Neoaves</taxon>
        <taxon>Charadriiformes</taxon>
        <taxon>Pedionomidae</taxon>
        <taxon>Pedionomus</taxon>
    </lineage>
</organism>
<feature type="transmembrane region" description="Helical" evidence="20">
    <location>
        <begin position="74"/>
        <end position="102"/>
    </location>
</feature>
<evidence type="ECO:0000256" key="2">
    <source>
        <dbReference type="ARBA" id="ARBA00009726"/>
    </source>
</evidence>
<evidence type="ECO:0000256" key="5">
    <source>
        <dbReference type="ARBA" id="ARBA00022737"/>
    </source>
</evidence>
<feature type="domain" description="ABC transporter" evidence="21">
    <location>
        <begin position="258"/>
        <end position="494"/>
    </location>
</feature>
<dbReference type="EC" id="7.6.2.3" evidence="11"/>
<dbReference type="AlphaFoldDB" id="A0A7K6NY56"/>
<evidence type="ECO:0000256" key="13">
    <source>
        <dbReference type="ARBA" id="ARBA00041345"/>
    </source>
</evidence>
<dbReference type="Gene3D" id="1.20.1560.10">
    <property type="entry name" value="ABC transporter type 1, transmembrane domain"/>
    <property type="match status" value="1"/>
</dbReference>
<dbReference type="GO" id="GO:0008559">
    <property type="term" value="F:ABC-type xenobiotic transporter activity"/>
    <property type="evidence" value="ECO:0007669"/>
    <property type="project" value="TreeGrafter"/>
</dbReference>
<keyword evidence="4 20" id="KW-0812">Transmembrane</keyword>
<keyword evidence="8" id="KW-1278">Translocase</keyword>
<dbReference type="FunFam" id="1.20.1560.10:FF:000001">
    <property type="entry name" value="ATP-binding cassette subfamily C member 1"/>
    <property type="match status" value="1"/>
</dbReference>
<evidence type="ECO:0000256" key="7">
    <source>
        <dbReference type="ARBA" id="ARBA00022840"/>
    </source>
</evidence>
<evidence type="ECO:0000256" key="19">
    <source>
        <dbReference type="ARBA" id="ARBA00048171"/>
    </source>
</evidence>
<dbReference type="PROSITE" id="PS50893">
    <property type="entry name" value="ABC_TRANSPORTER_2"/>
    <property type="match status" value="1"/>
</dbReference>
<evidence type="ECO:0000256" key="12">
    <source>
        <dbReference type="ARBA" id="ARBA00041009"/>
    </source>
</evidence>